<comment type="subcellular location">
    <subcellularLocation>
        <location evidence="1">Membrane</location>
        <topology evidence="1">Multi-pass membrane protein</topology>
    </subcellularLocation>
</comment>
<dbReference type="AlphaFoldDB" id="A0AAN9THW8"/>
<feature type="transmembrane region" description="Helical" evidence="7">
    <location>
        <begin position="554"/>
        <end position="572"/>
    </location>
</feature>
<evidence type="ECO:0000259" key="8">
    <source>
        <dbReference type="PROSITE" id="PS50850"/>
    </source>
</evidence>
<keyword evidence="5 7" id="KW-1133">Transmembrane helix</keyword>
<feature type="transmembrane region" description="Helical" evidence="7">
    <location>
        <begin position="61"/>
        <end position="80"/>
    </location>
</feature>
<evidence type="ECO:0000256" key="4">
    <source>
        <dbReference type="ARBA" id="ARBA00022692"/>
    </source>
</evidence>
<dbReference type="PANTHER" id="PTHR23511">
    <property type="entry name" value="SYNAPTIC VESICLE GLYCOPROTEIN 2"/>
    <property type="match status" value="1"/>
</dbReference>
<dbReference type="PANTHER" id="PTHR23511:SF36">
    <property type="entry name" value="EG:BACR7A4.13 PROTEIN-RELATED"/>
    <property type="match status" value="1"/>
</dbReference>
<dbReference type="SUPFAM" id="SSF103473">
    <property type="entry name" value="MFS general substrate transporter"/>
    <property type="match status" value="2"/>
</dbReference>
<feature type="domain" description="Major facilitator superfamily (MFS) profile" evidence="8">
    <location>
        <begin position="1"/>
        <end position="690"/>
    </location>
</feature>
<keyword evidence="3" id="KW-0813">Transport</keyword>
<keyword evidence="10" id="KW-1185">Reference proteome</keyword>
<evidence type="ECO:0000256" key="6">
    <source>
        <dbReference type="ARBA" id="ARBA00023136"/>
    </source>
</evidence>
<protein>
    <recommendedName>
        <fullName evidence="8">Major facilitator superfamily (MFS) profile domain-containing protein</fullName>
    </recommendedName>
</protein>
<organism evidence="9 10">
    <name type="scientific">Parthenolecanium corni</name>
    <dbReference type="NCBI Taxonomy" id="536013"/>
    <lineage>
        <taxon>Eukaryota</taxon>
        <taxon>Metazoa</taxon>
        <taxon>Ecdysozoa</taxon>
        <taxon>Arthropoda</taxon>
        <taxon>Hexapoda</taxon>
        <taxon>Insecta</taxon>
        <taxon>Pterygota</taxon>
        <taxon>Neoptera</taxon>
        <taxon>Paraneoptera</taxon>
        <taxon>Hemiptera</taxon>
        <taxon>Sternorrhyncha</taxon>
        <taxon>Coccoidea</taxon>
        <taxon>Coccidae</taxon>
        <taxon>Parthenolecanium</taxon>
    </lineage>
</organism>
<evidence type="ECO:0000256" key="7">
    <source>
        <dbReference type="SAM" id="Phobius"/>
    </source>
</evidence>
<dbReference type="Proteomes" id="UP001367676">
    <property type="component" value="Unassembled WGS sequence"/>
</dbReference>
<evidence type="ECO:0000256" key="1">
    <source>
        <dbReference type="ARBA" id="ARBA00004141"/>
    </source>
</evidence>
<feature type="transmembrane region" description="Helical" evidence="7">
    <location>
        <begin position="437"/>
        <end position="458"/>
    </location>
</feature>
<evidence type="ECO:0000256" key="2">
    <source>
        <dbReference type="ARBA" id="ARBA00008335"/>
    </source>
</evidence>
<feature type="transmembrane region" description="Helical" evidence="7">
    <location>
        <begin position="638"/>
        <end position="659"/>
    </location>
</feature>
<feature type="transmembrane region" description="Helical" evidence="7">
    <location>
        <begin position="190"/>
        <end position="211"/>
    </location>
</feature>
<evidence type="ECO:0000256" key="5">
    <source>
        <dbReference type="ARBA" id="ARBA00022989"/>
    </source>
</evidence>
<evidence type="ECO:0000313" key="10">
    <source>
        <dbReference type="Proteomes" id="UP001367676"/>
    </source>
</evidence>
<reference evidence="9 10" key="1">
    <citation type="submission" date="2024-03" db="EMBL/GenBank/DDBJ databases">
        <title>Adaptation during the transition from Ophiocordyceps entomopathogen to insect associate is accompanied by gene loss and intensified selection.</title>
        <authorList>
            <person name="Ward C.M."/>
            <person name="Onetto C.A."/>
            <person name="Borneman A.R."/>
        </authorList>
    </citation>
    <scope>NUCLEOTIDE SEQUENCE [LARGE SCALE GENOMIC DNA]</scope>
    <source>
        <strain evidence="9">AWRI1</strain>
        <tissue evidence="9">Single Adult Female</tissue>
    </source>
</reference>
<keyword evidence="4 7" id="KW-0812">Transmembrane</keyword>
<dbReference type="Pfam" id="PF00083">
    <property type="entry name" value="Sugar_tr"/>
    <property type="match status" value="1"/>
</dbReference>
<feature type="transmembrane region" description="Helical" evidence="7">
    <location>
        <begin position="151"/>
        <end position="170"/>
    </location>
</feature>
<dbReference type="InterPro" id="IPR036259">
    <property type="entry name" value="MFS_trans_sf"/>
</dbReference>
<gene>
    <name evidence="9" type="ORF">V9T40_014544</name>
</gene>
<proteinExistence type="inferred from homology"/>
<comment type="caution">
    <text evidence="9">The sequence shown here is derived from an EMBL/GenBank/DDBJ whole genome shotgun (WGS) entry which is preliminary data.</text>
</comment>
<comment type="similarity">
    <text evidence="2">Belongs to the major facilitator superfamily.</text>
</comment>
<feature type="transmembrane region" description="Helical" evidence="7">
    <location>
        <begin position="398"/>
        <end position="417"/>
    </location>
</feature>
<dbReference type="InterPro" id="IPR011701">
    <property type="entry name" value="MFS"/>
</dbReference>
<dbReference type="Gene3D" id="1.20.1250.20">
    <property type="entry name" value="MFS general substrate transporter like domains"/>
    <property type="match status" value="2"/>
</dbReference>
<dbReference type="InterPro" id="IPR005828">
    <property type="entry name" value="MFS_sugar_transport-like"/>
</dbReference>
<sequence>MDSVDLSIALAISGGFGKYQTRLILMMIPITTSGVFCASSITFILPAIVCEMQISKYKQGFLFSAVYIGMVVGGFLWGMIGDVIGRKKVLVILLGLTALMEIISAFTLTYWSLFMVKVISGFMNSGIMTTCVTYTTEFIDGRNRDRMTMRVGCVTTLGYFIQPIIAVFLLPLKFKYFLYGDLVYLNSWKMFILAGSLPAVSGFFVALFALYESPAFLLRRSRQEEAMAIVRYIYSTNTGKPPESFPAKKLYLKEDEERLNEEKKLVAETGKEIGWKEEVSGEIKPLFHFPFLVPTLLVFLNQFVTMAAFNAVRSHQTTMIAMSLGIGQDESVSSNITELESLPFCTLFQTQNIFKKSIKCSQDTVMSNYSNCGILTTFFTYASEFIDGKNRDKMTMRIGCATALGYFIQPMLAVFTLPYPMNFSILNDLIILNEWKLFILAGTLFPFAGFLVAVFILYESPAFLLRTGHDQKAMEIVRRIYTTNTGNPPETFPAKTLYLKEDEEKIEQEKQLLQRGGKISWMDKVSTEIKPLFHYPYLIPALMISLNPKLYYCSAVIGFCIFISFIPAGEAVRKFGKKCVFLAAHLICAVCISIIPWSGAIFTLFLMCIFSVCLQNCVAISIGLMLGRVPTSMRGITISLIMTCGRFGVIVGSQILPVLTNISCPVGFVSVAFINLLAVPIIIIFSRQPNPLKEEGIKLLKELETTQKS</sequence>
<dbReference type="GO" id="GO:0016020">
    <property type="term" value="C:membrane"/>
    <property type="evidence" value="ECO:0007669"/>
    <property type="project" value="UniProtKB-SubCell"/>
</dbReference>
<dbReference type="GO" id="GO:0022857">
    <property type="term" value="F:transmembrane transporter activity"/>
    <property type="evidence" value="ECO:0007669"/>
    <property type="project" value="InterPro"/>
</dbReference>
<dbReference type="PROSITE" id="PS50850">
    <property type="entry name" value="MFS"/>
    <property type="match status" value="1"/>
</dbReference>
<keyword evidence="6 7" id="KW-0472">Membrane</keyword>
<name>A0AAN9THW8_9HEMI</name>
<evidence type="ECO:0000256" key="3">
    <source>
        <dbReference type="ARBA" id="ARBA00022448"/>
    </source>
</evidence>
<accession>A0AAN9THW8</accession>
<dbReference type="EMBL" id="JBBCAQ010000038">
    <property type="protein sequence ID" value="KAK7572072.1"/>
    <property type="molecule type" value="Genomic_DNA"/>
</dbReference>
<feature type="transmembrane region" description="Helical" evidence="7">
    <location>
        <begin position="23"/>
        <end position="49"/>
    </location>
</feature>
<dbReference type="Pfam" id="PF07690">
    <property type="entry name" value="MFS_1"/>
    <property type="match status" value="1"/>
</dbReference>
<feature type="transmembrane region" description="Helical" evidence="7">
    <location>
        <begin position="89"/>
        <end position="113"/>
    </location>
</feature>
<feature type="transmembrane region" description="Helical" evidence="7">
    <location>
        <begin position="665"/>
        <end position="685"/>
    </location>
</feature>
<evidence type="ECO:0000313" key="9">
    <source>
        <dbReference type="EMBL" id="KAK7572072.1"/>
    </source>
</evidence>
<dbReference type="InterPro" id="IPR020846">
    <property type="entry name" value="MFS_dom"/>
</dbReference>